<dbReference type="NCBIfam" id="NF001567">
    <property type="entry name" value="PRK00389.1"/>
    <property type="match status" value="1"/>
</dbReference>
<dbReference type="Gene3D" id="3.30.70.1400">
    <property type="entry name" value="Aminomethyltransferase beta-barrel domains"/>
    <property type="match status" value="1"/>
</dbReference>
<gene>
    <name evidence="7 11" type="primary">gcvT</name>
    <name evidence="11" type="ORF">IMF26_02430</name>
</gene>
<dbReference type="NCBIfam" id="TIGR00528">
    <property type="entry name" value="gcvT"/>
    <property type="match status" value="1"/>
</dbReference>
<proteinExistence type="inferred from homology"/>
<dbReference type="Gene3D" id="2.40.30.110">
    <property type="entry name" value="Aminomethyltransferase beta-barrel domains"/>
    <property type="match status" value="1"/>
</dbReference>
<dbReference type="InterPro" id="IPR029043">
    <property type="entry name" value="GcvT/YgfZ_C"/>
</dbReference>
<dbReference type="InterPro" id="IPR022903">
    <property type="entry name" value="GcvT_bac"/>
</dbReference>
<dbReference type="SUPFAM" id="SSF103025">
    <property type="entry name" value="Folate-binding domain"/>
    <property type="match status" value="1"/>
</dbReference>
<dbReference type="Gene3D" id="3.30.1360.120">
    <property type="entry name" value="Probable tRNA modification gtpase trme, domain 1"/>
    <property type="match status" value="1"/>
</dbReference>
<reference evidence="11" key="1">
    <citation type="submission" date="2020-10" db="EMBL/GenBank/DDBJ databases">
        <authorList>
            <person name="Kadnikov V."/>
            <person name="Beletsky A.V."/>
            <person name="Mardanov A.V."/>
            <person name="Karnachuk O.V."/>
            <person name="Ravin N.V."/>
        </authorList>
    </citation>
    <scope>NUCLEOTIDE SEQUENCE</scope>
    <source>
        <strain evidence="11">Bu02</strain>
    </source>
</reference>
<protein>
    <recommendedName>
        <fullName evidence="2 7">Aminomethyltransferase</fullName>
        <ecNumber evidence="2 7">2.1.2.10</ecNumber>
    </recommendedName>
    <alternativeName>
        <fullName evidence="5 7">Glycine cleavage system T protein</fullName>
    </alternativeName>
</protein>
<dbReference type="GO" id="GO:0008483">
    <property type="term" value="F:transaminase activity"/>
    <property type="evidence" value="ECO:0007669"/>
    <property type="project" value="UniProtKB-KW"/>
</dbReference>
<feature type="binding site" evidence="8">
    <location>
        <position position="197"/>
    </location>
    <ligand>
        <name>substrate</name>
    </ligand>
</feature>
<sequence>MKKTPLYETHLKYGGRIIDFEGWALPVQFSSIKEEHHACRNAAALWDVSDMGEIMVEGDGALDLLQMLLVNDISKGYPGRVIYTPMCYPTGGVVDDMMVVCLKDQRYLLVVNAGNIEKDYEWISNLAKYFYRVSVKNLSADIAEVALQGPNSERILQKLVKYPLNEIKYYHGVEDVEVAGIKCLITRTGYTGEDGFEIYCKAEEGPHLFEAIMEAGENDGLVPAGLGCRDTLRFEASMPLYGQELDAEHTPLEAGLGRFVAFNKGVYFVGSRALMEEREKGLRAKLVGLEMVEKGVPRTGYKVFDESGEKELGYVTTGSYAPTLDKYLAMAFVPVEFSQIGTKLRVDIRGKKILAEVVKMPFYRREGKKK</sequence>
<evidence type="ECO:0000259" key="10">
    <source>
        <dbReference type="Pfam" id="PF08669"/>
    </source>
</evidence>
<evidence type="ECO:0000256" key="6">
    <source>
        <dbReference type="ARBA" id="ARBA00047665"/>
    </source>
</evidence>
<dbReference type="AlphaFoldDB" id="A0AAT9LH44"/>
<evidence type="ECO:0000259" key="9">
    <source>
        <dbReference type="Pfam" id="PF01571"/>
    </source>
</evidence>
<dbReference type="EC" id="2.1.2.10" evidence="2 7"/>
<evidence type="ECO:0000256" key="2">
    <source>
        <dbReference type="ARBA" id="ARBA00012616"/>
    </source>
</evidence>
<dbReference type="EMBL" id="CP062796">
    <property type="protein sequence ID" value="QUL99547.1"/>
    <property type="molecule type" value="Genomic_DNA"/>
</dbReference>
<dbReference type="GO" id="GO:0005829">
    <property type="term" value="C:cytosol"/>
    <property type="evidence" value="ECO:0007669"/>
    <property type="project" value="TreeGrafter"/>
</dbReference>
<dbReference type="SUPFAM" id="SSF101790">
    <property type="entry name" value="Aminomethyltransferase beta-barrel domain"/>
    <property type="match status" value="1"/>
</dbReference>
<organism evidence="11">
    <name type="scientific">Candidatus Fermentithermobacillus carboniphilus</name>
    <dbReference type="NCBI Taxonomy" id="3085328"/>
    <lineage>
        <taxon>Bacteria</taxon>
        <taxon>Bacillati</taxon>
        <taxon>Bacillota</taxon>
        <taxon>Candidatus Fermentithermobacillia</taxon>
        <taxon>Candidatus Fermentithermobacillales</taxon>
        <taxon>Candidatus Fermentithermobacillaceae</taxon>
        <taxon>Candidatus Fermentithermobacillus</taxon>
    </lineage>
</organism>
<reference evidence="11" key="2">
    <citation type="journal article" date="2023" name="Biology">
        <title>Prokaryotic Life Associated with Coal-Fire Gas Vents Revealed by Metagenomics.</title>
        <authorList>
            <person name="Kadnikov V.V."/>
            <person name="Mardanov A.V."/>
            <person name="Beletsky A.V."/>
            <person name="Karnachuk O.V."/>
            <person name="Ravin N.V."/>
        </authorList>
    </citation>
    <scope>NUCLEOTIDE SEQUENCE</scope>
    <source>
        <strain evidence="11">Bu02</strain>
    </source>
</reference>
<dbReference type="KEGG" id="fcz:IMF26_02430"/>
<comment type="subunit">
    <text evidence="7">The glycine cleavage system is composed of four proteins: P, T, L and H.</text>
</comment>
<keyword evidence="3 7" id="KW-0032">Aminotransferase</keyword>
<evidence type="ECO:0000313" key="11">
    <source>
        <dbReference type="EMBL" id="QUL99547.1"/>
    </source>
</evidence>
<evidence type="ECO:0000256" key="5">
    <source>
        <dbReference type="ARBA" id="ARBA00031395"/>
    </source>
</evidence>
<evidence type="ECO:0000256" key="3">
    <source>
        <dbReference type="ARBA" id="ARBA00022576"/>
    </source>
</evidence>
<feature type="domain" description="Aminomethyltransferase C-terminal" evidence="10">
    <location>
        <begin position="285"/>
        <end position="363"/>
    </location>
</feature>
<evidence type="ECO:0000256" key="1">
    <source>
        <dbReference type="ARBA" id="ARBA00008609"/>
    </source>
</evidence>
<dbReference type="PANTHER" id="PTHR43757">
    <property type="entry name" value="AMINOMETHYLTRANSFERASE"/>
    <property type="match status" value="1"/>
</dbReference>
<dbReference type="FunFam" id="2.40.30.110:FF:000003">
    <property type="entry name" value="Aminomethyltransferase"/>
    <property type="match status" value="1"/>
</dbReference>
<dbReference type="Gene3D" id="4.10.1250.10">
    <property type="entry name" value="Aminomethyltransferase fragment"/>
    <property type="match status" value="1"/>
</dbReference>
<dbReference type="InterPro" id="IPR013977">
    <property type="entry name" value="GcvT_C"/>
</dbReference>
<comment type="similarity">
    <text evidence="1 7">Belongs to the GcvT family.</text>
</comment>
<keyword evidence="4 7" id="KW-0808">Transferase</keyword>
<comment type="function">
    <text evidence="7">The glycine cleavage system catalyzes the degradation of glycine.</text>
</comment>
<dbReference type="GO" id="GO:0019464">
    <property type="term" value="P:glycine decarboxylation via glycine cleavage system"/>
    <property type="evidence" value="ECO:0007669"/>
    <property type="project" value="UniProtKB-UniRule"/>
</dbReference>
<dbReference type="PIRSF" id="PIRSF006487">
    <property type="entry name" value="GcvT"/>
    <property type="match status" value="1"/>
</dbReference>
<name>A0AAT9LH44_9FIRM</name>
<dbReference type="HAMAP" id="MF_00259">
    <property type="entry name" value="GcvT"/>
    <property type="match status" value="1"/>
</dbReference>
<dbReference type="Pfam" id="PF08669">
    <property type="entry name" value="GCV_T_C"/>
    <property type="match status" value="1"/>
</dbReference>
<dbReference type="InterPro" id="IPR027266">
    <property type="entry name" value="TrmE/GcvT-like"/>
</dbReference>
<dbReference type="InterPro" id="IPR006222">
    <property type="entry name" value="GCVT_N"/>
</dbReference>
<evidence type="ECO:0000256" key="7">
    <source>
        <dbReference type="HAMAP-Rule" id="MF_00259"/>
    </source>
</evidence>
<evidence type="ECO:0000256" key="8">
    <source>
        <dbReference type="PIRSR" id="PIRSR006487-1"/>
    </source>
</evidence>
<feature type="domain" description="GCVT N-terminal" evidence="9">
    <location>
        <begin position="6"/>
        <end position="264"/>
    </location>
</feature>
<dbReference type="InterPro" id="IPR006223">
    <property type="entry name" value="GcvT"/>
</dbReference>
<dbReference type="GO" id="GO:0004047">
    <property type="term" value="F:aminomethyltransferase activity"/>
    <property type="evidence" value="ECO:0007669"/>
    <property type="project" value="UniProtKB-UniRule"/>
</dbReference>
<accession>A0AAT9LH44</accession>
<comment type="catalytic activity">
    <reaction evidence="6 7">
        <text>N(6)-[(R)-S(8)-aminomethyldihydrolipoyl]-L-lysyl-[protein] + (6S)-5,6,7,8-tetrahydrofolate = N(6)-[(R)-dihydrolipoyl]-L-lysyl-[protein] + (6R)-5,10-methylene-5,6,7,8-tetrahydrofolate + NH4(+)</text>
        <dbReference type="Rhea" id="RHEA:16945"/>
        <dbReference type="Rhea" id="RHEA-COMP:10475"/>
        <dbReference type="Rhea" id="RHEA-COMP:10492"/>
        <dbReference type="ChEBI" id="CHEBI:15636"/>
        <dbReference type="ChEBI" id="CHEBI:28938"/>
        <dbReference type="ChEBI" id="CHEBI:57453"/>
        <dbReference type="ChEBI" id="CHEBI:83100"/>
        <dbReference type="ChEBI" id="CHEBI:83143"/>
        <dbReference type="EC" id="2.1.2.10"/>
    </reaction>
</comment>
<evidence type="ECO:0000256" key="4">
    <source>
        <dbReference type="ARBA" id="ARBA00022679"/>
    </source>
</evidence>
<dbReference type="Pfam" id="PF01571">
    <property type="entry name" value="GCV_T"/>
    <property type="match status" value="1"/>
</dbReference>
<dbReference type="PANTHER" id="PTHR43757:SF2">
    <property type="entry name" value="AMINOMETHYLTRANSFERASE, MITOCHONDRIAL"/>
    <property type="match status" value="1"/>
</dbReference>
<dbReference type="InterPro" id="IPR028896">
    <property type="entry name" value="GcvT/YgfZ/DmdA"/>
</dbReference>
<dbReference type="GO" id="GO:0005960">
    <property type="term" value="C:glycine cleavage complex"/>
    <property type="evidence" value="ECO:0007669"/>
    <property type="project" value="InterPro"/>
</dbReference>